<keyword evidence="2" id="KW-0539">Nucleus</keyword>
<dbReference type="OrthoDB" id="5752at2759"/>
<evidence type="ECO:0000256" key="3">
    <source>
        <dbReference type="SAM" id="MobiDB-lite"/>
    </source>
</evidence>
<dbReference type="PANTHER" id="PTHR13900">
    <property type="entry name" value="TRANSCRIPTION INITIATION FACTOR TFIID"/>
    <property type="match status" value="1"/>
</dbReference>
<feature type="region of interest" description="Disordered" evidence="3">
    <location>
        <begin position="309"/>
        <end position="338"/>
    </location>
</feature>
<name>A0A9P1MCQ6_9PEZI</name>
<keyword evidence="6" id="KW-1185">Reference proteome</keyword>
<feature type="compositionally biased region" description="Polar residues" evidence="3">
    <location>
        <begin position="217"/>
        <end position="227"/>
    </location>
</feature>
<dbReference type="GO" id="GO:0004402">
    <property type="term" value="F:histone acetyltransferase activity"/>
    <property type="evidence" value="ECO:0007669"/>
    <property type="project" value="InterPro"/>
</dbReference>
<gene>
    <name evidence="5" type="ORF">PPNO1_LOCUS8198</name>
</gene>
<reference evidence="5" key="1">
    <citation type="submission" date="2022-11" db="EMBL/GenBank/DDBJ databases">
        <authorList>
            <person name="Scott C."/>
            <person name="Bruce N."/>
        </authorList>
    </citation>
    <scope>NUCLEOTIDE SEQUENCE</scope>
</reference>
<accession>A0A9P1MCQ6</accession>
<comment type="subcellular location">
    <subcellularLocation>
        <location evidence="1">Nucleus</location>
    </subcellularLocation>
</comment>
<feature type="region of interest" description="Disordered" evidence="3">
    <location>
        <begin position="208"/>
        <end position="227"/>
    </location>
</feature>
<dbReference type="EMBL" id="CALLCH030000018">
    <property type="protein sequence ID" value="CAI4218619.1"/>
    <property type="molecule type" value="Genomic_DNA"/>
</dbReference>
<sequence>MLSFRIMRRHPEGMLFTSDITKHLEGTNDGQNRQKLKEFLVPPPGDTLMSEEGIRALIKPEDTCLIDGMAMGMKMLEDAGYDPRLAVIQENDEEDAEGGKAAMLQLHGEGDPTGHGLGFSFIRTSMKGGYLEQLQHGPQSSAADMMEKQKRDNNGHAYNVKKQEQAYKTGISEIWNKQKTTLSDATLHDDDDIVQIADEDERFNIPGGATPVPTADDSVSQLSGFTSTSRQSKKRLRIVRQVEGLDGSLEERVEIVEDPVVIAQYIKRRNEMDAAEKDILEIIPTGDALVDRQFAKKISAELDRLEKNRDRRLQREQNKKLQDGAGSARSPDAMEKPITGTTRKCANCGQVGHIKTNKKYGVFLYSSTPIPPV</sequence>
<evidence type="ECO:0000256" key="1">
    <source>
        <dbReference type="ARBA" id="ARBA00004123"/>
    </source>
</evidence>
<dbReference type="GO" id="GO:0017025">
    <property type="term" value="F:TBP-class protein binding"/>
    <property type="evidence" value="ECO:0007669"/>
    <property type="project" value="InterPro"/>
</dbReference>
<evidence type="ECO:0000259" key="4">
    <source>
        <dbReference type="Pfam" id="PF12157"/>
    </source>
</evidence>
<feature type="domain" description="Transcription initiation factor TFIID subunit 1 histone acetyltransferase" evidence="4">
    <location>
        <begin position="100"/>
        <end position="182"/>
    </location>
</feature>
<dbReference type="Pfam" id="PF12157">
    <property type="entry name" value="DUF3591"/>
    <property type="match status" value="2"/>
</dbReference>
<proteinExistence type="predicted"/>
<comment type="caution">
    <text evidence="5">The sequence shown here is derived from an EMBL/GenBank/DDBJ whole genome shotgun (WGS) entry which is preliminary data.</text>
</comment>
<evidence type="ECO:0000313" key="5">
    <source>
        <dbReference type="EMBL" id="CAI4218619.1"/>
    </source>
</evidence>
<dbReference type="Proteomes" id="UP000838763">
    <property type="component" value="Unassembled WGS sequence"/>
</dbReference>
<dbReference type="InterPro" id="IPR040240">
    <property type="entry name" value="TAF1"/>
</dbReference>
<dbReference type="AlphaFoldDB" id="A0A9P1MCQ6"/>
<dbReference type="GO" id="GO:0005669">
    <property type="term" value="C:transcription factor TFIID complex"/>
    <property type="evidence" value="ECO:0007669"/>
    <property type="project" value="InterPro"/>
</dbReference>
<feature type="domain" description="Transcription initiation factor TFIID subunit 1 histone acetyltransferase" evidence="4">
    <location>
        <begin position="1"/>
        <end position="96"/>
    </location>
</feature>
<dbReference type="InterPro" id="IPR022591">
    <property type="entry name" value="TAF1_HAT_dom"/>
</dbReference>
<evidence type="ECO:0000256" key="2">
    <source>
        <dbReference type="ARBA" id="ARBA00023242"/>
    </source>
</evidence>
<evidence type="ECO:0000313" key="6">
    <source>
        <dbReference type="Proteomes" id="UP000838763"/>
    </source>
</evidence>
<dbReference type="PANTHER" id="PTHR13900:SF0">
    <property type="entry name" value="TRANSCRIPTION INITIATION FACTOR TFIID SUBUNIT 1"/>
    <property type="match status" value="1"/>
</dbReference>
<feature type="compositionally biased region" description="Basic and acidic residues" evidence="3">
    <location>
        <begin position="309"/>
        <end position="322"/>
    </location>
</feature>
<protein>
    <recommendedName>
        <fullName evidence="4">Transcription initiation factor TFIID subunit 1 histone acetyltransferase domain-containing protein</fullName>
    </recommendedName>
</protein>
<dbReference type="GO" id="GO:0016251">
    <property type="term" value="F:RNA polymerase II general transcription initiation factor activity"/>
    <property type="evidence" value="ECO:0007669"/>
    <property type="project" value="InterPro"/>
</dbReference>
<organism evidence="5 6">
    <name type="scientific">Parascedosporium putredinis</name>
    <dbReference type="NCBI Taxonomy" id="1442378"/>
    <lineage>
        <taxon>Eukaryota</taxon>
        <taxon>Fungi</taxon>
        <taxon>Dikarya</taxon>
        <taxon>Ascomycota</taxon>
        <taxon>Pezizomycotina</taxon>
        <taxon>Sordariomycetes</taxon>
        <taxon>Hypocreomycetidae</taxon>
        <taxon>Microascales</taxon>
        <taxon>Microascaceae</taxon>
        <taxon>Parascedosporium</taxon>
    </lineage>
</organism>
<dbReference type="GO" id="GO:0051123">
    <property type="term" value="P:RNA polymerase II preinitiation complex assembly"/>
    <property type="evidence" value="ECO:0007669"/>
    <property type="project" value="TreeGrafter"/>
</dbReference>